<gene>
    <name evidence="1" type="ORF">OWV82_013356</name>
</gene>
<comment type="caution">
    <text evidence="1">The sequence shown here is derived from an EMBL/GenBank/DDBJ whole genome shotgun (WGS) entry which is preliminary data.</text>
</comment>
<protein>
    <submittedName>
        <fullName evidence="1">Upstream activation factor subunit spp27-like</fullName>
    </submittedName>
</protein>
<dbReference type="EMBL" id="CM051400">
    <property type="protein sequence ID" value="KAJ4714945.1"/>
    <property type="molecule type" value="Genomic_DNA"/>
</dbReference>
<reference evidence="1 2" key="1">
    <citation type="journal article" date="2023" name="Science">
        <title>Complex scaffold remodeling in plant triterpene biosynthesis.</title>
        <authorList>
            <person name="De La Pena R."/>
            <person name="Hodgson H."/>
            <person name="Liu J.C."/>
            <person name="Stephenson M.J."/>
            <person name="Martin A.C."/>
            <person name="Owen C."/>
            <person name="Harkess A."/>
            <person name="Leebens-Mack J."/>
            <person name="Jimenez L.E."/>
            <person name="Osbourn A."/>
            <person name="Sattely E.S."/>
        </authorList>
    </citation>
    <scope>NUCLEOTIDE SEQUENCE [LARGE SCALE GENOMIC DNA]</scope>
    <source>
        <strain evidence="2">cv. JPN11</strain>
        <tissue evidence="1">Leaf</tissue>
    </source>
</reference>
<accession>A0ACC1XXE2</accession>
<name>A0ACC1XXE2_MELAZ</name>
<proteinExistence type="predicted"/>
<evidence type="ECO:0000313" key="2">
    <source>
        <dbReference type="Proteomes" id="UP001164539"/>
    </source>
</evidence>
<dbReference type="Proteomes" id="UP001164539">
    <property type="component" value="Chromosome 7"/>
</dbReference>
<keyword evidence="2" id="KW-1185">Reference proteome</keyword>
<organism evidence="1 2">
    <name type="scientific">Melia azedarach</name>
    <name type="common">Chinaberry tree</name>
    <dbReference type="NCBI Taxonomy" id="155640"/>
    <lineage>
        <taxon>Eukaryota</taxon>
        <taxon>Viridiplantae</taxon>
        <taxon>Streptophyta</taxon>
        <taxon>Embryophyta</taxon>
        <taxon>Tracheophyta</taxon>
        <taxon>Spermatophyta</taxon>
        <taxon>Magnoliopsida</taxon>
        <taxon>eudicotyledons</taxon>
        <taxon>Gunneridae</taxon>
        <taxon>Pentapetalae</taxon>
        <taxon>rosids</taxon>
        <taxon>malvids</taxon>
        <taxon>Sapindales</taxon>
        <taxon>Meliaceae</taxon>
        <taxon>Melia</taxon>
    </lineage>
</organism>
<evidence type="ECO:0000313" key="1">
    <source>
        <dbReference type="EMBL" id="KAJ4714945.1"/>
    </source>
</evidence>
<sequence length="337" mass="38722">MVSDSELIARLQEFLRNSDLNTTTTAIVRRQLEKDFGVDLTDKKLFIREQVDLFLQSQFENDQNNGENNEEEADNDDQMANVKSEETDGPDDGQAEEGGDNNDDDDDEEEEEDEARNGKVASKRGSKKLNNEVKKRGGGFSKICALSPQLQEFIGVTELARTEVVKQLWAYIREKDLQDPNNRRNIICDERLRALFDVDTINMFQMNKALSKHIWPLDSNDVSVKSTPKEKQRKQEREEDLDELPRKEKRQKGGKSGFLAPLQLSDALVKFLGTGESELPRSDVIKRMWDYIKQNNLQDPSDKRRIICDEKLKELFDVDSFNGFTVTKLLAVHFLKS</sequence>